<protein>
    <submittedName>
        <fullName evidence="1">Uncharacterized protein</fullName>
    </submittedName>
</protein>
<proteinExistence type="predicted"/>
<comment type="caution">
    <text evidence="1">The sequence shown here is derived from an EMBL/GenBank/DDBJ whole genome shotgun (WGS) entry which is preliminary data.</text>
</comment>
<name>A0AAV1ZGI0_9ARAC</name>
<reference evidence="1 2" key="1">
    <citation type="submission" date="2024-04" db="EMBL/GenBank/DDBJ databases">
        <authorList>
            <person name="Rising A."/>
            <person name="Reimegard J."/>
            <person name="Sonavane S."/>
            <person name="Akerstrom W."/>
            <person name="Nylinder S."/>
            <person name="Hedman E."/>
            <person name="Kallberg Y."/>
        </authorList>
    </citation>
    <scope>NUCLEOTIDE SEQUENCE [LARGE SCALE GENOMIC DNA]</scope>
</reference>
<dbReference type="AlphaFoldDB" id="A0AAV1ZGI0"/>
<evidence type="ECO:0000313" key="1">
    <source>
        <dbReference type="EMBL" id="CAL1270831.1"/>
    </source>
</evidence>
<gene>
    <name evidence="1" type="ORF">LARSCL_LOCUS5515</name>
</gene>
<dbReference type="EMBL" id="CAXIEN010000051">
    <property type="protein sequence ID" value="CAL1270831.1"/>
    <property type="molecule type" value="Genomic_DNA"/>
</dbReference>
<dbReference type="Proteomes" id="UP001497382">
    <property type="component" value="Unassembled WGS sequence"/>
</dbReference>
<sequence length="55" mass="6525">MWTTQPHTMATRLRETGIVFLRYFQEKNLELVALTSEMWTTQPHTMATRLRETGI</sequence>
<organism evidence="1 2">
    <name type="scientific">Larinioides sclopetarius</name>
    <dbReference type="NCBI Taxonomy" id="280406"/>
    <lineage>
        <taxon>Eukaryota</taxon>
        <taxon>Metazoa</taxon>
        <taxon>Ecdysozoa</taxon>
        <taxon>Arthropoda</taxon>
        <taxon>Chelicerata</taxon>
        <taxon>Arachnida</taxon>
        <taxon>Araneae</taxon>
        <taxon>Araneomorphae</taxon>
        <taxon>Entelegynae</taxon>
        <taxon>Araneoidea</taxon>
        <taxon>Araneidae</taxon>
        <taxon>Larinioides</taxon>
    </lineage>
</organism>
<keyword evidence="2" id="KW-1185">Reference proteome</keyword>
<evidence type="ECO:0000313" key="2">
    <source>
        <dbReference type="Proteomes" id="UP001497382"/>
    </source>
</evidence>
<accession>A0AAV1ZGI0</accession>